<name>A0A4U6VNS0_SETVI</name>
<evidence type="ECO:0000313" key="1">
    <source>
        <dbReference type="EMBL" id="TKW26127.1"/>
    </source>
</evidence>
<gene>
    <name evidence="1" type="ORF">SEVIR_3G166150v2</name>
</gene>
<dbReference type="EMBL" id="CM016554">
    <property type="protein sequence ID" value="TKW26127.1"/>
    <property type="molecule type" value="Genomic_DNA"/>
</dbReference>
<dbReference type="Gramene" id="TKW26127">
    <property type="protein sequence ID" value="TKW26127"/>
    <property type="gene ID" value="SEVIR_3G166150v2"/>
</dbReference>
<keyword evidence="2" id="KW-1185">Reference proteome</keyword>
<sequence>MFSLTTNIQALQMESIVKMKIRKTARQLD</sequence>
<protein>
    <submittedName>
        <fullName evidence="1">Uncharacterized protein</fullName>
    </submittedName>
</protein>
<dbReference type="Proteomes" id="UP000298652">
    <property type="component" value="Chromosome 3"/>
</dbReference>
<evidence type="ECO:0000313" key="2">
    <source>
        <dbReference type="Proteomes" id="UP000298652"/>
    </source>
</evidence>
<reference evidence="1" key="1">
    <citation type="submission" date="2019-03" db="EMBL/GenBank/DDBJ databases">
        <title>WGS assembly of Setaria viridis.</title>
        <authorList>
            <person name="Huang P."/>
            <person name="Jenkins J."/>
            <person name="Grimwood J."/>
            <person name="Barry K."/>
            <person name="Healey A."/>
            <person name="Mamidi S."/>
            <person name="Sreedasyam A."/>
            <person name="Shu S."/>
            <person name="Feldman M."/>
            <person name="Wu J."/>
            <person name="Yu Y."/>
            <person name="Chen C."/>
            <person name="Johnson J."/>
            <person name="Rokhsar D."/>
            <person name="Baxter I."/>
            <person name="Schmutz J."/>
            <person name="Brutnell T."/>
            <person name="Kellogg E."/>
        </authorList>
    </citation>
    <scope>NUCLEOTIDE SEQUENCE [LARGE SCALE GENOMIC DNA]</scope>
</reference>
<dbReference type="AlphaFoldDB" id="A0A4U6VNS0"/>
<accession>A0A4U6VNS0</accession>
<organism evidence="1 2">
    <name type="scientific">Setaria viridis</name>
    <name type="common">Green bristlegrass</name>
    <name type="synonym">Setaria italica subsp. viridis</name>
    <dbReference type="NCBI Taxonomy" id="4556"/>
    <lineage>
        <taxon>Eukaryota</taxon>
        <taxon>Viridiplantae</taxon>
        <taxon>Streptophyta</taxon>
        <taxon>Embryophyta</taxon>
        <taxon>Tracheophyta</taxon>
        <taxon>Spermatophyta</taxon>
        <taxon>Magnoliopsida</taxon>
        <taxon>Liliopsida</taxon>
        <taxon>Poales</taxon>
        <taxon>Poaceae</taxon>
        <taxon>PACMAD clade</taxon>
        <taxon>Panicoideae</taxon>
        <taxon>Panicodae</taxon>
        <taxon>Paniceae</taxon>
        <taxon>Cenchrinae</taxon>
        <taxon>Setaria</taxon>
    </lineage>
</organism>
<proteinExistence type="predicted"/>